<dbReference type="SUPFAM" id="SSF52047">
    <property type="entry name" value="RNI-like"/>
    <property type="match status" value="1"/>
</dbReference>
<dbReference type="InterPro" id="IPR032675">
    <property type="entry name" value="LRR_dom_sf"/>
</dbReference>
<protein>
    <recommendedName>
        <fullName evidence="3">F-box domain-containing protein</fullName>
    </recommendedName>
</protein>
<accession>S8AMT8</accession>
<sequence>MPYLPNEVWNEVCRYLGNPDLASVCLTERTLSPLAARILYRSIKFTWTYRHGIHRKFIIAFSTPGHTYLGLIRYITIIKDCSDYHPEFYLFDPVAVDLTTDFLIQIFRIVIPTLIGISTELDLFSEPFAKYFAQQRMHMNIRYLAAEIPHCGFLVDHLPSFSLLTTLRIGYICPLNVDYLIDIFRACRQTLRSLHLTFYAMGTMALEGSKVITKHIESYATTGPVLTTLFQSLYVDVDANLGPSPRIEEITLVHLDVFRDLNLDWGRLFKIERFKKFQIAMNPYGETNGQPFNNIVGQYVSRMRNLTTLRLDRVFSTKQLNATLKKIVALQHLHICLLGNIRLPSASALRQHKSSLKYLWISHLLNLNDGFDELYTEDDEPVTATDIRDCCNLEQLAISFGPPVGLLVLPVVSISG</sequence>
<comment type="caution">
    <text evidence="1">The sequence shown here is derived from an EMBL/GenBank/DDBJ whole genome shotgun (WGS) entry which is preliminary data.</text>
</comment>
<dbReference type="HOGENOM" id="CLU_660597_0_0_1"/>
<evidence type="ECO:0000313" key="2">
    <source>
        <dbReference type="Proteomes" id="UP000015100"/>
    </source>
</evidence>
<reference evidence="2" key="2">
    <citation type="submission" date="2013-04" db="EMBL/GenBank/DDBJ databases">
        <title>Genomic mechanisms accounting for the adaptation to parasitism in nematode-trapping fungi.</title>
        <authorList>
            <person name="Ahren D.G."/>
        </authorList>
    </citation>
    <scope>NUCLEOTIDE SEQUENCE [LARGE SCALE GENOMIC DNA]</scope>
    <source>
        <strain evidence="2">CBS 200.50</strain>
    </source>
</reference>
<dbReference type="EMBL" id="AQGS01000055">
    <property type="protein sequence ID" value="EPS44240.1"/>
    <property type="molecule type" value="Genomic_DNA"/>
</dbReference>
<keyword evidence="2" id="KW-1185">Reference proteome</keyword>
<dbReference type="Gene3D" id="3.80.10.10">
    <property type="entry name" value="Ribonuclease Inhibitor"/>
    <property type="match status" value="1"/>
</dbReference>
<gene>
    <name evidence="1" type="ORF">H072_1796</name>
</gene>
<dbReference type="Proteomes" id="UP000015100">
    <property type="component" value="Unassembled WGS sequence"/>
</dbReference>
<name>S8AMT8_DACHA</name>
<organism evidence="1 2">
    <name type="scientific">Dactylellina haptotyla (strain CBS 200.50)</name>
    <name type="common">Nematode-trapping fungus</name>
    <name type="synonym">Monacrosporium haptotylum</name>
    <dbReference type="NCBI Taxonomy" id="1284197"/>
    <lineage>
        <taxon>Eukaryota</taxon>
        <taxon>Fungi</taxon>
        <taxon>Dikarya</taxon>
        <taxon>Ascomycota</taxon>
        <taxon>Pezizomycotina</taxon>
        <taxon>Orbiliomycetes</taxon>
        <taxon>Orbiliales</taxon>
        <taxon>Orbiliaceae</taxon>
        <taxon>Dactylellina</taxon>
    </lineage>
</organism>
<evidence type="ECO:0008006" key="3">
    <source>
        <dbReference type="Google" id="ProtNLM"/>
    </source>
</evidence>
<reference evidence="1 2" key="1">
    <citation type="journal article" date="2013" name="PLoS Genet.">
        <title>Genomic mechanisms accounting for the adaptation to parasitism in nematode-trapping fungi.</title>
        <authorList>
            <person name="Meerupati T."/>
            <person name="Andersson K.M."/>
            <person name="Friman E."/>
            <person name="Kumar D."/>
            <person name="Tunlid A."/>
            <person name="Ahren D."/>
        </authorList>
    </citation>
    <scope>NUCLEOTIDE SEQUENCE [LARGE SCALE GENOMIC DNA]</scope>
    <source>
        <strain evidence="1 2">CBS 200.50</strain>
    </source>
</reference>
<evidence type="ECO:0000313" key="1">
    <source>
        <dbReference type="EMBL" id="EPS44240.1"/>
    </source>
</evidence>
<dbReference type="AlphaFoldDB" id="S8AMT8"/>
<proteinExistence type="predicted"/>